<accession>A0ABZ0SDM2</accession>
<sequence>MSGSVPVTRSCHGDRRWRRSQTFEFARSLKLCGLVLAEIEPIALSFPMGFTLRHGRLFPVIILANADGESLYVGPKGQWLANYLPALLRSYPFRIKRDENEHFVLHVDEGSGLVVDTKEDGELFFEGHEPSQAIKDIQAFLETLEVGRQQTAEACSVLQRLGLLTDWPSSAPEESDDFLHPAPFSDLLRIDQSVLSNLDAPSLHALHQSGGLRLAILQKLSERHLGLHKILTEARKKRQTLSEQDAEEYLENADEKLAFAWDD</sequence>
<gene>
    <name evidence="1" type="ORF">Thiowin_03764</name>
</gene>
<evidence type="ECO:0000313" key="1">
    <source>
        <dbReference type="EMBL" id="WPL18679.1"/>
    </source>
</evidence>
<dbReference type="Proteomes" id="UP001432180">
    <property type="component" value="Chromosome"/>
</dbReference>
<proteinExistence type="predicted"/>
<evidence type="ECO:0000313" key="2">
    <source>
        <dbReference type="Proteomes" id="UP001432180"/>
    </source>
</evidence>
<protein>
    <submittedName>
        <fullName evidence="1">SapC</fullName>
    </submittedName>
</protein>
<dbReference type="RefSeq" id="WP_328984430.1">
    <property type="nucleotide sequence ID" value="NZ_CP121472.1"/>
</dbReference>
<dbReference type="InterPro" id="IPR010836">
    <property type="entry name" value="SapC"/>
</dbReference>
<dbReference type="EMBL" id="CP121472">
    <property type="protein sequence ID" value="WPL18679.1"/>
    <property type="molecule type" value="Genomic_DNA"/>
</dbReference>
<keyword evidence="2" id="KW-1185">Reference proteome</keyword>
<dbReference type="Pfam" id="PF07277">
    <property type="entry name" value="SapC"/>
    <property type="match status" value="1"/>
</dbReference>
<reference evidence="1 2" key="1">
    <citation type="journal article" date="2023" name="Microorganisms">
        <title>Thiorhodovibrio frisius and Trv. litoralis spp. nov., Two Novel Members from a Clade of Fastidious Purple Sulfur Bacteria That Exhibit Unique Red-Shifted Light-Harvesting Capabilities.</title>
        <authorList>
            <person name="Methner A."/>
            <person name="Kuzyk S.B."/>
            <person name="Petersen J."/>
            <person name="Bauer S."/>
            <person name="Brinkmann H."/>
            <person name="Sichau K."/>
            <person name="Wanner G."/>
            <person name="Wolf J."/>
            <person name="Neumann-Schaal M."/>
            <person name="Henke P."/>
            <person name="Tank M."/>
            <person name="Sproer C."/>
            <person name="Bunk B."/>
            <person name="Overmann J."/>
        </authorList>
    </citation>
    <scope>NUCLEOTIDE SEQUENCE [LARGE SCALE GENOMIC DNA]</scope>
    <source>
        <strain evidence="1 2">DSM 6702</strain>
    </source>
</reference>
<name>A0ABZ0SDM2_9GAMM</name>
<organism evidence="1 2">
    <name type="scientific">Thiorhodovibrio winogradskyi</name>
    <dbReference type="NCBI Taxonomy" id="77007"/>
    <lineage>
        <taxon>Bacteria</taxon>
        <taxon>Pseudomonadati</taxon>
        <taxon>Pseudomonadota</taxon>
        <taxon>Gammaproteobacteria</taxon>
        <taxon>Chromatiales</taxon>
        <taxon>Chromatiaceae</taxon>
        <taxon>Thiorhodovibrio</taxon>
    </lineage>
</organism>